<dbReference type="InterPro" id="IPR029068">
    <property type="entry name" value="Glyas_Bleomycin-R_OHBP_Dase"/>
</dbReference>
<protein>
    <submittedName>
        <fullName evidence="2">Diguanylate cyclase</fullName>
    </submittedName>
</protein>
<reference evidence="2 3" key="1">
    <citation type="journal article" date="2018" name="Nat. Biotechnol.">
        <title>A standardized bacterial taxonomy based on genome phylogeny substantially revises the tree of life.</title>
        <authorList>
            <person name="Parks D.H."/>
            <person name="Chuvochina M."/>
            <person name="Waite D.W."/>
            <person name="Rinke C."/>
            <person name="Skarshewski A."/>
            <person name="Chaumeil P.A."/>
            <person name="Hugenholtz P."/>
        </authorList>
    </citation>
    <scope>NUCLEOTIDE SEQUENCE [LARGE SCALE GENOMIC DNA]</scope>
    <source>
        <strain evidence="2">UBA9958</strain>
    </source>
</reference>
<comment type="caution">
    <text evidence="2">The sequence shown here is derived from an EMBL/GenBank/DDBJ whole genome shotgun (WGS) entry which is preliminary data.</text>
</comment>
<dbReference type="InterPro" id="IPR037523">
    <property type="entry name" value="VOC_core"/>
</dbReference>
<gene>
    <name evidence="2" type="ORF">DCW48_00315</name>
</gene>
<dbReference type="SUPFAM" id="SSF54593">
    <property type="entry name" value="Glyoxalase/Bleomycin resistance protein/Dihydroxybiphenyl dioxygenase"/>
    <property type="match status" value="1"/>
</dbReference>
<dbReference type="PANTHER" id="PTHR46142:SF3">
    <property type="entry name" value="F18B13.24 PROTEIN"/>
    <property type="match status" value="1"/>
</dbReference>
<name>A0A351R804_9PROT</name>
<dbReference type="InterPro" id="IPR004360">
    <property type="entry name" value="Glyas_Fos-R_dOase_dom"/>
</dbReference>
<dbReference type="AlphaFoldDB" id="A0A351R804"/>
<dbReference type="EMBL" id="DNAA01000010">
    <property type="protein sequence ID" value="HBA08175.1"/>
    <property type="molecule type" value="Genomic_DNA"/>
</dbReference>
<proteinExistence type="predicted"/>
<evidence type="ECO:0000313" key="3">
    <source>
        <dbReference type="Proteomes" id="UP000264313"/>
    </source>
</evidence>
<evidence type="ECO:0000259" key="1">
    <source>
        <dbReference type="PROSITE" id="PS51819"/>
    </source>
</evidence>
<dbReference type="STRING" id="1132855.GCA_000384255_00447"/>
<organism evidence="2 3">
    <name type="scientific">Methylotenera mobilis</name>
    <dbReference type="NCBI Taxonomy" id="359408"/>
    <lineage>
        <taxon>Bacteria</taxon>
        <taxon>Pseudomonadati</taxon>
        <taxon>Pseudomonadota</taxon>
        <taxon>Betaproteobacteria</taxon>
        <taxon>Nitrosomonadales</taxon>
        <taxon>Methylophilaceae</taxon>
        <taxon>Methylotenera</taxon>
    </lineage>
</organism>
<evidence type="ECO:0000313" key="2">
    <source>
        <dbReference type="EMBL" id="HBA08175.1"/>
    </source>
</evidence>
<dbReference type="PANTHER" id="PTHR46142">
    <property type="match status" value="1"/>
</dbReference>
<dbReference type="Pfam" id="PF00903">
    <property type="entry name" value="Glyoxalase"/>
    <property type="match status" value="1"/>
</dbReference>
<dbReference type="Proteomes" id="UP000264313">
    <property type="component" value="Unassembled WGS sequence"/>
</dbReference>
<feature type="domain" description="VOC" evidence="1">
    <location>
        <begin position="5"/>
        <end position="125"/>
    </location>
</feature>
<sequence length="131" mass="15087">MPVTQLNHYNLRTPYETMLKLKDFYCDVLGLKVGPREGFTSRGFWLYIGDTHVLHLAEYRGDGEPLTNVLTTIDHVSFTCTDMPAMEAHLEHHNIHYTTRDLPVLNVKQINFKDPVGNGIELFFYMANESV</sequence>
<dbReference type="PROSITE" id="PS51819">
    <property type="entry name" value="VOC"/>
    <property type="match status" value="1"/>
</dbReference>
<dbReference type="Gene3D" id="3.10.180.10">
    <property type="entry name" value="2,3-Dihydroxybiphenyl 1,2-Dioxygenase, domain 1"/>
    <property type="match status" value="1"/>
</dbReference>
<accession>A0A351R804</accession>